<feature type="compositionally biased region" description="Basic and acidic residues" evidence="1">
    <location>
        <begin position="295"/>
        <end position="307"/>
    </location>
</feature>
<feature type="region of interest" description="Disordered" evidence="1">
    <location>
        <begin position="405"/>
        <end position="445"/>
    </location>
</feature>
<gene>
    <name evidence="2" type="ORF">TrCOL_g9043</name>
</gene>
<evidence type="ECO:0000313" key="2">
    <source>
        <dbReference type="EMBL" id="GMI49191.1"/>
    </source>
</evidence>
<dbReference type="EMBL" id="BRYA01000475">
    <property type="protein sequence ID" value="GMI49191.1"/>
    <property type="molecule type" value="Genomic_DNA"/>
</dbReference>
<feature type="compositionally biased region" description="Basic and acidic residues" evidence="1">
    <location>
        <begin position="505"/>
        <end position="517"/>
    </location>
</feature>
<feature type="region of interest" description="Disordered" evidence="1">
    <location>
        <begin position="84"/>
        <end position="110"/>
    </location>
</feature>
<proteinExistence type="predicted"/>
<feature type="compositionally biased region" description="Low complexity" evidence="1">
    <location>
        <begin position="580"/>
        <end position="593"/>
    </location>
</feature>
<dbReference type="AlphaFoldDB" id="A0A9W7GQR2"/>
<feature type="compositionally biased region" description="Polar residues" evidence="1">
    <location>
        <begin position="414"/>
        <end position="443"/>
    </location>
</feature>
<evidence type="ECO:0000256" key="1">
    <source>
        <dbReference type="SAM" id="MobiDB-lite"/>
    </source>
</evidence>
<accession>A0A9W7GQR2</accession>
<name>A0A9W7GQR2_9STRA</name>
<dbReference type="OrthoDB" id="200970at2759"/>
<feature type="compositionally biased region" description="Basic and acidic residues" evidence="1">
    <location>
        <begin position="315"/>
        <end position="337"/>
    </location>
</feature>
<feature type="compositionally biased region" description="Pro residues" evidence="1">
    <location>
        <begin position="256"/>
        <end position="272"/>
    </location>
</feature>
<sequence>MTVNLASDGLSKADKHAIKVFLGRFDKESKDDAQQMTLLYGLSALLSTYGLRHISQISSLDNITSSQRKRVVAALQVEPPGTKFWNGKPNPWAKGPGAPRPRNFPNHNRKNVIKSYPFADSSSTAERIVRRGLPVPQSKSDAPTYRVMNAYGVPPLCTLNDKTRSNVVTKTWGEFNFNVRGMRKTDVKEALQHAGVIGDEVGGRVRHALGQIKGGGREYFDFEMWCDIVERLMEMDLMDKEDEQDDFFDESAAANPCPPELPVEEPPPPPPQAGTKRPPRSQVTKGGNVIPWDGKGTKREVGDRDGFESYPNHLRTSEEMSGGKEEEVNFERSRRSNFEAPKSQKQRWELDRKFAQKRAESVRVAREAANNNQRMVYGRALLGGIGPNGKGHKGQARDGLREAIERGRRRKETANTGMESEISASDGRSTPIRTQWVSKNSARNDPVGIAERFLGGDVAREIRGVDGSEVSTDASFRNRLNDLTDPGIDSNVTTRRGGGVGGGRGEGHDNSSRDTSRSSRPPLSGWVGDYSADVMTFGKGGGKKIGGWSKPSAREEQSVDQSTSASGASSWDFNKIVDKTASSGSELATSSSEIGGVPNSSNLSKVESGGESGSSVASSEIYTRDALAAASPGSPDEQGKGGIRTPSLSPESD</sequence>
<feature type="region of interest" description="Disordered" evidence="1">
    <location>
        <begin position="250"/>
        <end position="348"/>
    </location>
</feature>
<reference evidence="3" key="1">
    <citation type="journal article" date="2023" name="Commun. Biol.">
        <title>Genome analysis of Parmales, the sister group of diatoms, reveals the evolutionary specialization of diatoms from phago-mixotrophs to photoautotrophs.</title>
        <authorList>
            <person name="Ban H."/>
            <person name="Sato S."/>
            <person name="Yoshikawa S."/>
            <person name="Yamada K."/>
            <person name="Nakamura Y."/>
            <person name="Ichinomiya M."/>
            <person name="Sato N."/>
            <person name="Blanc-Mathieu R."/>
            <person name="Endo H."/>
            <person name="Kuwata A."/>
            <person name="Ogata H."/>
        </authorList>
    </citation>
    <scope>NUCLEOTIDE SEQUENCE [LARGE SCALE GENOMIC DNA]</scope>
</reference>
<feature type="region of interest" description="Disordered" evidence="1">
    <location>
        <begin position="463"/>
        <end position="653"/>
    </location>
</feature>
<keyword evidence="3" id="KW-1185">Reference proteome</keyword>
<evidence type="ECO:0000313" key="3">
    <source>
        <dbReference type="Proteomes" id="UP001165065"/>
    </source>
</evidence>
<feature type="compositionally biased region" description="Low complexity" evidence="1">
    <location>
        <begin position="604"/>
        <end position="620"/>
    </location>
</feature>
<dbReference type="Proteomes" id="UP001165065">
    <property type="component" value="Unassembled WGS sequence"/>
</dbReference>
<protein>
    <submittedName>
        <fullName evidence="2">Uncharacterized protein</fullName>
    </submittedName>
</protein>
<organism evidence="2 3">
    <name type="scientific">Triparma columacea</name>
    <dbReference type="NCBI Taxonomy" id="722753"/>
    <lineage>
        <taxon>Eukaryota</taxon>
        <taxon>Sar</taxon>
        <taxon>Stramenopiles</taxon>
        <taxon>Ochrophyta</taxon>
        <taxon>Bolidophyceae</taxon>
        <taxon>Parmales</taxon>
        <taxon>Triparmaceae</taxon>
        <taxon>Triparma</taxon>
    </lineage>
</organism>
<feature type="compositionally biased region" description="Polar residues" evidence="1">
    <location>
        <begin position="559"/>
        <end position="572"/>
    </location>
</feature>
<comment type="caution">
    <text evidence="2">The sequence shown here is derived from an EMBL/GenBank/DDBJ whole genome shotgun (WGS) entry which is preliminary data.</text>
</comment>